<evidence type="ECO:0000313" key="2">
    <source>
        <dbReference type="Proteomes" id="UP000569005"/>
    </source>
</evidence>
<keyword evidence="2" id="KW-1185">Reference proteome</keyword>
<sequence length="605" mass="66629">MDRLRMRTTLLIPLLILSFGCTLLSLLVIRTIVQQQTRTDLASDLQHSVKTYQNLQRQQRELLARESALLADLPSLKSLMTTYDPITIEDGGIEFWQVSGCDFFALLDQNGRLIVSYNRGAALDHSGVAHGLEMERYKPGEPILLSLDDRIYEISTQPLYFGLKEHGTLLGFVAVGYPIDEHVAREVSEAAAAQVAFSVDGRVVVSTLSPVLQQELVARGGDLLEMPTQNKKIQLGKMDYLAASERLTTSARQESAMEIPQLVVLKSFEEATQLVNRVNRWVLALALVALVVGSGMLVSISRTLTRPIETLVEGTRALAQGNFDYQLNEDGAAEIRELSRAFERMRIQLRRTQHDLLDAERLATIGRMASSISHDLRHYLSAMYANAEFMSGVNISQPEREELMLEVQAAVQGMTDLLDSLLLFTQTGRALHPEFESIALMIQRAVSMVRSHPAGRDVKITLIGLSSLEAWIDAKKLGRAVYNLLLNACQAAKRGQGPPTVTLTLIENERSIQIRIVDSGPGVPAAVRQKIFLPFVSESRESGTGLGLTLAQQIAQEHGGGIELEETAEGDTVFTINLLRASLLALGAAVEKKTSPTYIPVHEKG</sequence>
<reference evidence="1" key="1">
    <citation type="submission" date="2020-08" db="EMBL/GenBank/DDBJ databases">
        <title>Genomic Encyclopedia of Type Strains, Phase IV (KMG-V): Genome sequencing to study the core and pangenomes of soil and plant-associated prokaryotes.</title>
        <authorList>
            <person name="Whitman W."/>
        </authorList>
    </citation>
    <scope>NUCLEOTIDE SEQUENCE</scope>
    <source>
        <strain evidence="1">M8UP15</strain>
    </source>
</reference>
<comment type="caution">
    <text evidence="1">The sequence shown here is derived from an EMBL/GenBank/DDBJ whole genome shotgun (WGS) entry which is preliminary data.</text>
</comment>
<name>A0ACC5NVU9_9BACT</name>
<proteinExistence type="predicted"/>
<organism evidence="1 2">
    <name type="scientific">Tunturiibacter gelidiferens</name>
    <dbReference type="NCBI Taxonomy" id="3069689"/>
    <lineage>
        <taxon>Bacteria</taxon>
        <taxon>Pseudomonadati</taxon>
        <taxon>Acidobacteriota</taxon>
        <taxon>Terriglobia</taxon>
        <taxon>Terriglobales</taxon>
        <taxon>Acidobacteriaceae</taxon>
        <taxon>Tunturiibacter</taxon>
    </lineage>
</organism>
<protein>
    <submittedName>
        <fullName evidence="1">Signal transduction histidine kinase</fullName>
    </submittedName>
</protein>
<accession>A0ACC5NVU9</accession>
<dbReference type="EMBL" id="JACHEA010000001">
    <property type="protein sequence ID" value="MBB5338655.1"/>
    <property type="molecule type" value="Genomic_DNA"/>
</dbReference>
<evidence type="ECO:0000313" key="1">
    <source>
        <dbReference type="EMBL" id="MBB5338655.1"/>
    </source>
</evidence>
<keyword evidence="1" id="KW-0418">Kinase</keyword>
<dbReference type="Proteomes" id="UP000569005">
    <property type="component" value="Unassembled WGS sequence"/>
</dbReference>
<keyword evidence="1" id="KW-0808">Transferase</keyword>
<gene>
    <name evidence="1" type="ORF">HDF13_000988</name>
</gene>